<feature type="compositionally biased region" description="Low complexity" evidence="1">
    <location>
        <begin position="90"/>
        <end position="100"/>
    </location>
</feature>
<evidence type="ECO:0000313" key="3">
    <source>
        <dbReference type="Proteomes" id="UP000288758"/>
    </source>
</evidence>
<sequence>MSVTLTNTLGRLVTFLLPHESYCLARGACACGVQPGRGGRRLPSSLTLATGVTLEDVPEAVLSVPVVAAAIRRGELALKRQAPSAPPSSPSLLPAPEASARVSRKKRGAS</sequence>
<evidence type="ECO:0000313" key="2">
    <source>
        <dbReference type="EMBL" id="QAT83439.1"/>
    </source>
</evidence>
<protein>
    <submittedName>
        <fullName evidence="2">Uncharacterized protein</fullName>
    </submittedName>
</protein>
<reference evidence="2 3" key="1">
    <citation type="submission" date="2018-12" db="EMBL/GenBank/DDBJ databases">
        <title>Complete Genome Sequence of the Corallopyronin A producing Myxobacterium Corallococcus coralloides B035.</title>
        <authorList>
            <person name="Bouhired S.M."/>
            <person name="Rupp O."/>
            <person name="Blom J."/>
            <person name="Schaeberle T.F."/>
            <person name="Kehraus S."/>
            <person name="Schiefer A."/>
            <person name="Pfarr K."/>
            <person name="Goesmann A."/>
            <person name="Hoerauf A."/>
            <person name="Koenig G.M."/>
        </authorList>
    </citation>
    <scope>NUCLEOTIDE SEQUENCE [LARGE SCALE GENOMIC DNA]</scope>
    <source>
        <strain evidence="2 3">B035</strain>
    </source>
</reference>
<proteinExistence type="predicted"/>
<dbReference type="AlphaFoldDB" id="A0A410RND5"/>
<dbReference type="EMBL" id="CP034669">
    <property type="protein sequence ID" value="QAT83439.1"/>
    <property type="molecule type" value="Genomic_DNA"/>
</dbReference>
<accession>A0A410RND5</accession>
<dbReference type="Proteomes" id="UP000288758">
    <property type="component" value="Chromosome"/>
</dbReference>
<gene>
    <name evidence="2" type="ORF">EJ065_1841</name>
</gene>
<evidence type="ECO:0000256" key="1">
    <source>
        <dbReference type="SAM" id="MobiDB-lite"/>
    </source>
</evidence>
<organism evidence="2 3">
    <name type="scientific">Corallococcus coralloides</name>
    <name type="common">Myxococcus coralloides</name>
    <dbReference type="NCBI Taxonomy" id="184914"/>
    <lineage>
        <taxon>Bacteria</taxon>
        <taxon>Pseudomonadati</taxon>
        <taxon>Myxococcota</taxon>
        <taxon>Myxococcia</taxon>
        <taxon>Myxococcales</taxon>
        <taxon>Cystobacterineae</taxon>
        <taxon>Myxococcaceae</taxon>
        <taxon>Corallococcus</taxon>
    </lineage>
</organism>
<feature type="region of interest" description="Disordered" evidence="1">
    <location>
        <begin position="79"/>
        <end position="110"/>
    </location>
</feature>
<dbReference type="RefSeq" id="WP_128795592.1">
    <property type="nucleotide sequence ID" value="NZ_CP034669.1"/>
</dbReference>
<name>A0A410RND5_CORCK</name>